<dbReference type="EMBL" id="CM042013">
    <property type="protein sequence ID" value="KAI3740591.1"/>
    <property type="molecule type" value="Genomic_DNA"/>
</dbReference>
<organism evidence="1 2">
    <name type="scientific">Cichorium intybus</name>
    <name type="common">Chicory</name>
    <dbReference type="NCBI Taxonomy" id="13427"/>
    <lineage>
        <taxon>Eukaryota</taxon>
        <taxon>Viridiplantae</taxon>
        <taxon>Streptophyta</taxon>
        <taxon>Embryophyta</taxon>
        <taxon>Tracheophyta</taxon>
        <taxon>Spermatophyta</taxon>
        <taxon>Magnoliopsida</taxon>
        <taxon>eudicotyledons</taxon>
        <taxon>Gunneridae</taxon>
        <taxon>Pentapetalae</taxon>
        <taxon>asterids</taxon>
        <taxon>campanulids</taxon>
        <taxon>Asterales</taxon>
        <taxon>Asteraceae</taxon>
        <taxon>Cichorioideae</taxon>
        <taxon>Cichorieae</taxon>
        <taxon>Cichoriinae</taxon>
        <taxon>Cichorium</taxon>
    </lineage>
</organism>
<comment type="caution">
    <text evidence="1">The sequence shown here is derived from an EMBL/GenBank/DDBJ whole genome shotgun (WGS) entry which is preliminary data.</text>
</comment>
<reference evidence="2" key="1">
    <citation type="journal article" date="2022" name="Mol. Ecol. Resour.">
        <title>The genomes of chicory, endive, great burdock and yacon provide insights into Asteraceae palaeo-polyploidization history and plant inulin production.</title>
        <authorList>
            <person name="Fan W."/>
            <person name="Wang S."/>
            <person name="Wang H."/>
            <person name="Wang A."/>
            <person name="Jiang F."/>
            <person name="Liu H."/>
            <person name="Zhao H."/>
            <person name="Xu D."/>
            <person name="Zhang Y."/>
        </authorList>
    </citation>
    <scope>NUCLEOTIDE SEQUENCE [LARGE SCALE GENOMIC DNA]</scope>
    <source>
        <strain evidence="2">cv. Punajuju</strain>
    </source>
</reference>
<sequence>MEVSYQPLILSHHFQPQNLSPHKSNKQRFFFSLFTPHTTIHTPQSCNLSPTNSNANPQPPPFNETLLFSDLILHYIHSFVRFYSDTMEWYFGNEVEDLVVPKDYEQQEMISSAESWSQWGMTAFGGSSFPKKNINMTREELTFNGGKNFYTSIDMADSDNERQKSNSSSMSQGLYNNGGSLLWNNQADYEQFTEEEARINHMDDIFFSSLLEEDPTKDSTETNDHMMLDNDVSMFEGEMVNSHNFGSNGQSIGSSKYLKTHAFSPSTDWGNGEVSTTCQMQKQYTSDENSTEESVLKDLERVTSQFTDKTRLCFRDAFYRLAESSKQSINSCQDGEHMMTSSDETLRVVETEDSESKTNVIDRAVASLMFNKFDLEDTDNQTNYDGDAEVPMGGGGGGPEPPQSTAY</sequence>
<keyword evidence="2" id="KW-1185">Reference proteome</keyword>
<name>A0ACB9D2G9_CICIN</name>
<dbReference type="Proteomes" id="UP001055811">
    <property type="component" value="Linkage Group LG05"/>
</dbReference>
<protein>
    <submittedName>
        <fullName evidence="1">Uncharacterized protein</fullName>
    </submittedName>
</protein>
<evidence type="ECO:0000313" key="1">
    <source>
        <dbReference type="EMBL" id="KAI3740591.1"/>
    </source>
</evidence>
<evidence type="ECO:0000313" key="2">
    <source>
        <dbReference type="Proteomes" id="UP001055811"/>
    </source>
</evidence>
<reference evidence="1 2" key="2">
    <citation type="journal article" date="2022" name="Mol. Ecol. Resour.">
        <title>The genomes of chicory, endive, great burdock and yacon provide insights into Asteraceae paleo-polyploidization history and plant inulin production.</title>
        <authorList>
            <person name="Fan W."/>
            <person name="Wang S."/>
            <person name="Wang H."/>
            <person name="Wang A."/>
            <person name="Jiang F."/>
            <person name="Liu H."/>
            <person name="Zhao H."/>
            <person name="Xu D."/>
            <person name="Zhang Y."/>
        </authorList>
    </citation>
    <scope>NUCLEOTIDE SEQUENCE [LARGE SCALE GENOMIC DNA]</scope>
    <source>
        <strain evidence="2">cv. Punajuju</strain>
        <tissue evidence="1">Leaves</tissue>
    </source>
</reference>
<gene>
    <name evidence="1" type="ORF">L2E82_31059</name>
</gene>
<proteinExistence type="predicted"/>
<accession>A0ACB9D2G9</accession>